<evidence type="ECO:0000313" key="3">
    <source>
        <dbReference type="Proteomes" id="UP001058003"/>
    </source>
</evidence>
<dbReference type="RefSeq" id="WP_033365955.1">
    <property type="nucleotide sequence ID" value="NZ_CP073767.1"/>
</dbReference>
<dbReference type="OrthoDB" id="4316842at2"/>
<keyword evidence="1" id="KW-0812">Transmembrane</keyword>
<feature type="transmembrane region" description="Helical" evidence="1">
    <location>
        <begin position="46"/>
        <end position="70"/>
    </location>
</feature>
<sequence>MSFLLWSGQAIGHRRAGVGLVVGVACAAAAVTVFPEHPLERPNALAAAVLLGAAGLAALVWAAAMAHVGVQISMYNVRIRHGLLPMPPITVPLRMVSGMRAVDVQSSLAQRWGWTWVPGRGRAVIVRSGPALLFDFAGRRFTVSVDDPDEAEAALNRMRSAVR</sequence>
<evidence type="ECO:0008006" key="4">
    <source>
        <dbReference type="Google" id="ProtNLM"/>
    </source>
</evidence>
<keyword evidence="3" id="KW-1185">Reference proteome</keyword>
<reference evidence="2" key="1">
    <citation type="submission" date="2021-04" db="EMBL/GenBank/DDBJ databases">
        <title>Dactylosporangium aurantiacum NRRL B-8018 full assembly.</title>
        <authorList>
            <person name="Hartkoorn R.C."/>
            <person name="Beaudoing E."/>
            <person name="Hot D."/>
        </authorList>
    </citation>
    <scope>NUCLEOTIDE SEQUENCE</scope>
    <source>
        <strain evidence="2">NRRL B-8018</strain>
    </source>
</reference>
<dbReference type="EMBL" id="CP073767">
    <property type="protein sequence ID" value="UWZ53805.1"/>
    <property type="molecule type" value="Genomic_DNA"/>
</dbReference>
<proteinExistence type="predicted"/>
<evidence type="ECO:0000256" key="1">
    <source>
        <dbReference type="SAM" id="Phobius"/>
    </source>
</evidence>
<gene>
    <name evidence="2" type="ORF">Daura_46140</name>
</gene>
<keyword evidence="1" id="KW-1133">Transmembrane helix</keyword>
<dbReference type="AlphaFoldDB" id="A0A9Q9IJE1"/>
<protein>
    <recommendedName>
        <fullName evidence="4">Lipoprotein</fullName>
    </recommendedName>
</protein>
<dbReference type="Proteomes" id="UP001058003">
    <property type="component" value="Chromosome"/>
</dbReference>
<evidence type="ECO:0000313" key="2">
    <source>
        <dbReference type="EMBL" id="UWZ53805.1"/>
    </source>
</evidence>
<name>A0A9Q9IJE1_9ACTN</name>
<accession>A0A9Q9IJE1</accession>
<keyword evidence="1" id="KW-0472">Membrane</keyword>
<organism evidence="2 3">
    <name type="scientific">Dactylosporangium aurantiacum</name>
    <dbReference type="NCBI Taxonomy" id="35754"/>
    <lineage>
        <taxon>Bacteria</taxon>
        <taxon>Bacillati</taxon>
        <taxon>Actinomycetota</taxon>
        <taxon>Actinomycetes</taxon>
        <taxon>Micromonosporales</taxon>
        <taxon>Micromonosporaceae</taxon>
        <taxon>Dactylosporangium</taxon>
    </lineage>
</organism>
<feature type="transmembrane region" description="Helical" evidence="1">
    <location>
        <begin position="16"/>
        <end position="34"/>
    </location>
</feature>
<dbReference type="KEGG" id="daur:Daura_46140"/>